<dbReference type="AlphaFoldDB" id="A0A6N4UWW4"/>
<reference evidence="1 2" key="1">
    <citation type="journal article" date="2019" name="Emerg. Microbes Infect.">
        <title>Comprehensive subspecies identification of 175 nontuberculous mycobacteria species based on 7547 genomic profiles.</title>
        <authorList>
            <person name="Matsumoto Y."/>
            <person name="Kinjo T."/>
            <person name="Motooka D."/>
            <person name="Nabeya D."/>
            <person name="Jung N."/>
            <person name="Uechi K."/>
            <person name="Horii T."/>
            <person name="Iida T."/>
            <person name="Fujita J."/>
            <person name="Nakamura S."/>
        </authorList>
    </citation>
    <scope>NUCLEOTIDE SEQUENCE [LARGE SCALE GENOMIC DNA]</scope>
    <source>
        <strain evidence="1 2">JCM 12272</strain>
    </source>
</reference>
<sequence length="56" mass="5979">MVVVVVVEVSEDVVGDVSVVVVVEVSDGTTNSEVTGRREVVVRVVVDFDVFEDVDA</sequence>
<dbReference type="Proteomes" id="UP000466906">
    <property type="component" value="Chromosome"/>
</dbReference>
<dbReference type="KEGG" id="malv:MALV_30470"/>
<evidence type="ECO:0000313" key="1">
    <source>
        <dbReference type="EMBL" id="BBX27922.1"/>
    </source>
</evidence>
<gene>
    <name evidence="1" type="ORF">MALV_30470</name>
</gene>
<organism evidence="1 2">
    <name type="scientific">Mycolicibacterium alvei</name>
    <dbReference type="NCBI Taxonomy" id="67081"/>
    <lineage>
        <taxon>Bacteria</taxon>
        <taxon>Bacillati</taxon>
        <taxon>Actinomycetota</taxon>
        <taxon>Actinomycetes</taxon>
        <taxon>Mycobacteriales</taxon>
        <taxon>Mycobacteriaceae</taxon>
        <taxon>Mycolicibacterium</taxon>
    </lineage>
</organism>
<protein>
    <submittedName>
        <fullName evidence="1">Uncharacterized protein</fullName>
    </submittedName>
</protein>
<accession>A0A6N4UWW4</accession>
<dbReference type="EMBL" id="AP022565">
    <property type="protein sequence ID" value="BBX27922.1"/>
    <property type="molecule type" value="Genomic_DNA"/>
</dbReference>
<proteinExistence type="predicted"/>
<keyword evidence="2" id="KW-1185">Reference proteome</keyword>
<evidence type="ECO:0000313" key="2">
    <source>
        <dbReference type="Proteomes" id="UP000466906"/>
    </source>
</evidence>
<name>A0A6N4UWW4_9MYCO</name>